<proteinExistence type="predicted"/>
<dbReference type="PANTHER" id="PTHR45339:SF1">
    <property type="entry name" value="HYBRID SIGNAL TRANSDUCTION HISTIDINE KINASE J"/>
    <property type="match status" value="1"/>
</dbReference>
<dbReference type="EMBL" id="FOSZ01000004">
    <property type="protein sequence ID" value="SFL03608.1"/>
    <property type="molecule type" value="Genomic_DNA"/>
</dbReference>
<evidence type="ECO:0000256" key="13">
    <source>
        <dbReference type="SAM" id="Coils"/>
    </source>
</evidence>
<evidence type="ECO:0000256" key="5">
    <source>
        <dbReference type="ARBA" id="ARBA00022679"/>
    </source>
</evidence>
<dbReference type="PROSITE" id="PS50885">
    <property type="entry name" value="HAMP"/>
    <property type="match status" value="1"/>
</dbReference>
<comment type="caution">
    <text evidence="12">Lacks conserved residue(s) required for the propagation of feature annotation.</text>
</comment>
<dbReference type="Pfam" id="PF00072">
    <property type="entry name" value="Response_reg"/>
    <property type="match status" value="1"/>
</dbReference>
<dbReference type="Gene3D" id="1.10.287.130">
    <property type="match status" value="1"/>
</dbReference>
<dbReference type="FunFam" id="1.10.287.130:FF:000002">
    <property type="entry name" value="Two-component osmosensing histidine kinase"/>
    <property type="match status" value="1"/>
</dbReference>
<feature type="modified residue" description="4-aspartylphosphate" evidence="12">
    <location>
        <position position="728"/>
    </location>
</feature>
<dbReference type="Gene3D" id="6.10.340.10">
    <property type="match status" value="1"/>
</dbReference>
<keyword evidence="14" id="KW-1133">Transmembrane helix</keyword>
<evidence type="ECO:0000256" key="10">
    <source>
        <dbReference type="ARBA" id="ARBA00064003"/>
    </source>
</evidence>
<organism evidence="18 19">
    <name type="scientific">Shimia haliotis</name>
    <dbReference type="NCBI Taxonomy" id="1280847"/>
    <lineage>
        <taxon>Bacteria</taxon>
        <taxon>Pseudomonadati</taxon>
        <taxon>Pseudomonadota</taxon>
        <taxon>Alphaproteobacteria</taxon>
        <taxon>Rhodobacterales</taxon>
        <taxon>Roseobacteraceae</taxon>
    </lineage>
</organism>
<keyword evidence="6" id="KW-0547">Nucleotide-binding</keyword>
<keyword evidence="14" id="KW-0472">Membrane</keyword>
<dbReference type="SMART" id="SM00448">
    <property type="entry name" value="REC"/>
    <property type="match status" value="2"/>
</dbReference>
<dbReference type="CDD" id="cd06225">
    <property type="entry name" value="HAMP"/>
    <property type="match status" value="1"/>
</dbReference>
<dbReference type="FunFam" id="3.30.565.10:FF:000010">
    <property type="entry name" value="Sensor histidine kinase RcsC"/>
    <property type="match status" value="1"/>
</dbReference>
<evidence type="ECO:0000256" key="3">
    <source>
        <dbReference type="ARBA" id="ARBA00012438"/>
    </source>
</evidence>
<comment type="subunit">
    <text evidence="10">At low DSF concentrations, interacts with RpfF.</text>
</comment>
<evidence type="ECO:0000256" key="14">
    <source>
        <dbReference type="SAM" id="Phobius"/>
    </source>
</evidence>
<keyword evidence="5" id="KW-0808">Transferase</keyword>
<evidence type="ECO:0000256" key="12">
    <source>
        <dbReference type="PROSITE-ProRule" id="PRU00169"/>
    </source>
</evidence>
<feature type="domain" description="Response regulatory" evidence="16">
    <location>
        <begin position="536"/>
        <end position="657"/>
    </location>
</feature>
<dbReference type="Gene3D" id="3.30.565.10">
    <property type="entry name" value="Histidine kinase-like ATPase, C-terminal domain"/>
    <property type="match status" value="1"/>
</dbReference>
<dbReference type="Pfam" id="PF00672">
    <property type="entry name" value="HAMP"/>
    <property type="match status" value="1"/>
</dbReference>
<comment type="subcellular location">
    <subcellularLocation>
        <location evidence="2">Membrane</location>
    </subcellularLocation>
</comment>
<dbReference type="InterPro" id="IPR003660">
    <property type="entry name" value="HAMP_dom"/>
</dbReference>
<dbReference type="InterPro" id="IPR005467">
    <property type="entry name" value="His_kinase_dom"/>
</dbReference>
<dbReference type="InterPro" id="IPR004358">
    <property type="entry name" value="Sig_transdc_His_kin-like_C"/>
</dbReference>
<dbReference type="SUPFAM" id="SSF52172">
    <property type="entry name" value="CheY-like"/>
    <property type="match status" value="2"/>
</dbReference>
<evidence type="ECO:0000313" key="19">
    <source>
        <dbReference type="Proteomes" id="UP000198851"/>
    </source>
</evidence>
<dbReference type="CDD" id="cd16922">
    <property type="entry name" value="HATPase_EvgS-ArcB-TorS-like"/>
    <property type="match status" value="1"/>
</dbReference>
<dbReference type="PANTHER" id="PTHR45339">
    <property type="entry name" value="HYBRID SIGNAL TRANSDUCTION HISTIDINE KINASE J"/>
    <property type="match status" value="1"/>
</dbReference>
<dbReference type="InterPro" id="IPR011006">
    <property type="entry name" value="CheY-like_superfamily"/>
</dbReference>
<evidence type="ECO:0000256" key="1">
    <source>
        <dbReference type="ARBA" id="ARBA00000085"/>
    </source>
</evidence>
<dbReference type="SMART" id="SM00304">
    <property type="entry name" value="HAMP"/>
    <property type="match status" value="1"/>
</dbReference>
<keyword evidence="9" id="KW-0902">Two-component regulatory system</keyword>
<dbReference type="SMART" id="SM00387">
    <property type="entry name" value="HATPase_c"/>
    <property type="match status" value="1"/>
</dbReference>
<comment type="catalytic activity">
    <reaction evidence="1">
        <text>ATP + protein L-histidine = ADP + protein N-phospho-L-histidine.</text>
        <dbReference type="EC" id="2.7.13.3"/>
    </reaction>
</comment>
<dbReference type="SUPFAM" id="SSF158472">
    <property type="entry name" value="HAMP domain-like"/>
    <property type="match status" value="1"/>
</dbReference>
<evidence type="ECO:0000256" key="2">
    <source>
        <dbReference type="ARBA" id="ARBA00004370"/>
    </source>
</evidence>
<evidence type="ECO:0000256" key="6">
    <source>
        <dbReference type="ARBA" id="ARBA00022741"/>
    </source>
</evidence>
<feature type="transmembrane region" description="Helical" evidence="14">
    <location>
        <begin position="183"/>
        <end position="201"/>
    </location>
</feature>
<dbReference type="Proteomes" id="UP000198851">
    <property type="component" value="Unassembled WGS sequence"/>
</dbReference>
<accession>A0A1I4ECV1</accession>
<dbReference type="PROSITE" id="PS50110">
    <property type="entry name" value="RESPONSE_REGULATORY"/>
    <property type="match status" value="2"/>
</dbReference>
<dbReference type="Gene3D" id="3.40.50.2300">
    <property type="match status" value="2"/>
</dbReference>
<dbReference type="InterPro" id="IPR001789">
    <property type="entry name" value="Sig_transdc_resp-reg_receiver"/>
</dbReference>
<dbReference type="InterPro" id="IPR003661">
    <property type="entry name" value="HisK_dim/P_dom"/>
</dbReference>
<evidence type="ECO:0000256" key="11">
    <source>
        <dbReference type="ARBA" id="ARBA00068150"/>
    </source>
</evidence>
<evidence type="ECO:0000259" key="16">
    <source>
        <dbReference type="PROSITE" id="PS50110"/>
    </source>
</evidence>
<keyword evidence="14" id="KW-0812">Transmembrane</keyword>
<evidence type="ECO:0000256" key="4">
    <source>
        <dbReference type="ARBA" id="ARBA00022553"/>
    </source>
</evidence>
<dbReference type="InterPro" id="IPR036890">
    <property type="entry name" value="HATPase_C_sf"/>
</dbReference>
<feature type="transmembrane region" description="Helical" evidence="14">
    <location>
        <begin position="20"/>
        <end position="42"/>
    </location>
</feature>
<keyword evidence="7 18" id="KW-0418">Kinase</keyword>
<dbReference type="CDD" id="cd00082">
    <property type="entry name" value="HisKA"/>
    <property type="match status" value="1"/>
</dbReference>
<dbReference type="GO" id="GO:0000155">
    <property type="term" value="F:phosphorelay sensor kinase activity"/>
    <property type="evidence" value="ECO:0007669"/>
    <property type="project" value="InterPro"/>
</dbReference>
<keyword evidence="8" id="KW-0067">ATP-binding</keyword>
<evidence type="ECO:0000259" key="15">
    <source>
        <dbReference type="PROSITE" id="PS50109"/>
    </source>
</evidence>
<dbReference type="EC" id="2.7.13.3" evidence="3"/>
<feature type="domain" description="HAMP" evidence="17">
    <location>
        <begin position="202"/>
        <end position="254"/>
    </location>
</feature>
<dbReference type="STRING" id="1280847.SAMN04488036_104204"/>
<keyword evidence="4 12" id="KW-0597">Phosphoprotein</keyword>
<evidence type="ECO:0000313" key="18">
    <source>
        <dbReference type="EMBL" id="SFL03608.1"/>
    </source>
</evidence>
<dbReference type="GO" id="GO:0005524">
    <property type="term" value="F:ATP binding"/>
    <property type="evidence" value="ECO:0007669"/>
    <property type="project" value="UniProtKB-KW"/>
</dbReference>
<evidence type="ECO:0000256" key="9">
    <source>
        <dbReference type="ARBA" id="ARBA00023012"/>
    </source>
</evidence>
<dbReference type="SUPFAM" id="SSF55874">
    <property type="entry name" value="ATPase domain of HSP90 chaperone/DNA topoisomerase II/histidine kinase"/>
    <property type="match status" value="1"/>
</dbReference>
<protein>
    <recommendedName>
        <fullName evidence="11">Sensory/regulatory protein RpfC</fullName>
        <ecNumber evidence="3">2.7.13.3</ecNumber>
    </recommendedName>
</protein>
<dbReference type="InterPro" id="IPR036097">
    <property type="entry name" value="HisK_dim/P_sf"/>
</dbReference>
<dbReference type="PROSITE" id="PS50109">
    <property type="entry name" value="HIS_KIN"/>
    <property type="match status" value="1"/>
</dbReference>
<dbReference type="InterPro" id="IPR003594">
    <property type="entry name" value="HATPase_dom"/>
</dbReference>
<dbReference type="RefSeq" id="WP_139216189.1">
    <property type="nucleotide sequence ID" value="NZ_FOSZ01000004.1"/>
</dbReference>
<evidence type="ECO:0000256" key="8">
    <source>
        <dbReference type="ARBA" id="ARBA00022840"/>
    </source>
</evidence>
<dbReference type="GO" id="GO:0016020">
    <property type="term" value="C:membrane"/>
    <property type="evidence" value="ECO:0007669"/>
    <property type="project" value="UniProtKB-SubCell"/>
</dbReference>
<feature type="domain" description="Histidine kinase" evidence="15">
    <location>
        <begin position="297"/>
        <end position="518"/>
    </location>
</feature>
<keyword evidence="13" id="KW-0175">Coiled coil</keyword>
<gene>
    <name evidence="18" type="ORF">SAMN04488036_104204</name>
</gene>
<sequence>MSDVFQTPQPSRWRKLTYGLHLRMLCYFGALFTICVTILIYANTVTQQHLVEQRFQERAESLGRLILEVSLPYLFDGHPSELDVIYEELEEQPDVVSLSLIDSRGYLIVTGRNDGYSLFLDQVHDPLVEQAQKTQKVAFIKNNGLIEIALPVIYGNFNFGTIRFDLDGTLADREVVLLRQRNTTLGVMFIISGLALSFFVARRLTNPLAKLTQATEQAAAGNLDHRMSIRTNDEVESLAKSFNTMMDHLADRVQNLEHTKEQLKQFSDEVHKKNLQLQVAVETAQNAENAKSQFLARMSHEIRTPMNGVLGMAELLSDTDLTPAQLGLLESMHSSGSSLLNIINDILDFSKMDSGHMTVHKEPCRPVDVVEKTAQILAFQASDAGVDLITRVDPDLPDHILGDSPRLKQIVINLAGNALKFTDEGYVMIDAQLSQDAAGAPHMRINVCDTGIGIPTENLATIFDQFTQVDGGTSRKHQGTGLGLAISKGFVELMGGEIWAESCVGEGSKFCFSIPIEEPTAGTVRKVKKPNLDGLRVLTVQKEPVASFVTNERLSYWNAKPESCENGANALSTLKEASGQSKAFDVVLVERRLTDISAETFLRACRAFKNIHQPRVIFVDELRDSIEIGCSPDVLADANLQKPILSENLLRVLLNETDTMPATANCSAETKTKRPGMNPILIVDDNRTNRKLIEVFLDRLGLPHASAENGLEAITQVEALRPDLILMDVSMPVMNGLDAAREIRVGEGNDKGKRARIIGLTAHSSPEDRQKCLDAGMDEHMAKPIKLALLREIVEGL</sequence>
<dbReference type="Pfam" id="PF00512">
    <property type="entry name" value="HisKA"/>
    <property type="match status" value="1"/>
</dbReference>
<feature type="domain" description="Response regulatory" evidence="16">
    <location>
        <begin position="679"/>
        <end position="797"/>
    </location>
</feature>
<dbReference type="AlphaFoldDB" id="A0A1I4ECV1"/>
<dbReference type="OrthoDB" id="9801651at2"/>
<keyword evidence="19" id="KW-1185">Reference proteome</keyword>
<feature type="coiled-coil region" evidence="13">
    <location>
        <begin position="246"/>
        <end position="276"/>
    </location>
</feature>
<dbReference type="Pfam" id="PF02518">
    <property type="entry name" value="HATPase_c"/>
    <property type="match status" value="1"/>
</dbReference>
<reference evidence="19" key="1">
    <citation type="submission" date="2016-10" db="EMBL/GenBank/DDBJ databases">
        <authorList>
            <person name="Varghese N."/>
            <person name="Submissions S."/>
        </authorList>
    </citation>
    <scope>NUCLEOTIDE SEQUENCE [LARGE SCALE GENOMIC DNA]</scope>
    <source>
        <strain evidence="19">DSM 28453</strain>
    </source>
</reference>
<name>A0A1I4ECV1_9RHOB</name>
<dbReference type="SUPFAM" id="SSF47384">
    <property type="entry name" value="Homodimeric domain of signal transducing histidine kinase"/>
    <property type="match status" value="1"/>
</dbReference>
<dbReference type="PRINTS" id="PR00344">
    <property type="entry name" value="BCTRLSENSOR"/>
</dbReference>
<dbReference type="CDD" id="cd17546">
    <property type="entry name" value="REC_hyHK_CKI1_RcsC-like"/>
    <property type="match status" value="1"/>
</dbReference>
<dbReference type="SMART" id="SM00388">
    <property type="entry name" value="HisKA"/>
    <property type="match status" value="1"/>
</dbReference>
<evidence type="ECO:0000256" key="7">
    <source>
        <dbReference type="ARBA" id="ARBA00022777"/>
    </source>
</evidence>
<evidence type="ECO:0000259" key="17">
    <source>
        <dbReference type="PROSITE" id="PS50885"/>
    </source>
</evidence>